<dbReference type="HOGENOM" id="CLU_2302093_0_0_11"/>
<comment type="caution">
    <text evidence="2">The sequence shown here is derived from an EMBL/GenBank/DDBJ whole genome shotgun (WGS) entry which is preliminary data.</text>
</comment>
<name>A0A066Z7C7_9ACTN</name>
<dbReference type="EMBL" id="JNBY01000004">
    <property type="protein sequence ID" value="KDN88144.1"/>
    <property type="molecule type" value="Genomic_DNA"/>
</dbReference>
<proteinExistence type="predicted"/>
<protein>
    <submittedName>
        <fullName evidence="2">Uncharacterized protein</fullName>
    </submittedName>
</protein>
<keyword evidence="3" id="KW-1185">Reference proteome</keyword>
<feature type="chain" id="PRO_5001635641" evidence="1">
    <location>
        <begin position="30"/>
        <end position="100"/>
    </location>
</feature>
<gene>
    <name evidence="2" type="ORF">KCH_00760</name>
</gene>
<dbReference type="PATRIC" id="fig|1348663.4.peg.58"/>
<dbReference type="eggNOG" id="ENOG5030MD3">
    <property type="taxonomic scope" value="Bacteria"/>
</dbReference>
<dbReference type="Proteomes" id="UP000027178">
    <property type="component" value="Unassembled WGS sequence"/>
</dbReference>
<evidence type="ECO:0000313" key="3">
    <source>
        <dbReference type="Proteomes" id="UP000027178"/>
    </source>
</evidence>
<sequence length="100" mass="10249">MRKFRALAAAGAVAATLMAGVVAATPASAATTCTTWNDDATAGITCSYYNGYNYVRAVAHCTNGQEIAGAWARVNTGAWSYAYCSTLGSGLSYAYSQGGN</sequence>
<evidence type="ECO:0000256" key="1">
    <source>
        <dbReference type="SAM" id="SignalP"/>
    </source>
</evidence>
<reference evidence="2 3" key="1">
    <citation type="submission" date="2014-05" db="EMBL/GenBank/DDBJ databases">
        <title>Draft Genome Sequence of Kitasatospora cheerisanensis KCTC 2395.</title>
        <authorList>
            <person name="Nam D.H."/>
        </authorList>
    </citation>
    <scope>NUCLEOTIDE SEQUENCE [LARGE SCALE GENOMIC DNA]</scope>
    <source>
        <strain evidence="2 3">KCTC 2395</strain>
    </source>
</reference>
<feature type="signal peptide" evidence="1">
    <location>
        <begin position="1"/>
        <end position="29"/>
    </location>
</feature>
<dbReference type="RefSeq" id="WP_035857970.1">
    <property type="nucleotide sequence ID" value="NZ_KK853997.1"/>
</dbReference>
<dbReference type="OrthoDB" id="4335893at2"/>
<organism evidence="2 3">
    <name type="scientific">Kitasatospora cheerisanensis KCTC 2395</name>
    <dbReference type="NCBI Taxonomy" id="1348663"/>
    <lineage>
        <taxon>Bacteria</taxon>
        <taxon>Bacillati</taxon>
        <taxon>Actinomycetota</taxon>
        <taxon>Actinomycetes</taxon>
        <taxon>Kitasatosporales</taxon>
        <taxon>Streptomycetaceae</taxon>
        <taxon>Kitasatospora</taxon>
    </lineage>
</organism>
<dbReference type="AlphaFoldDB" id="A0A066Z7C7"/>
<keyword evidence="1" id="KW-0732">Signal</keyword>
<accession>A0A066Z7C7</accession>
<evidence type="ECO:0000313" key="2">
    <source>
        <dbReference type="EMBL" id="KDN88144.1"/>
    </source>
</evidence>